<dbReference type="EMBL" id="PNCL01000189">
    <property type="protein sequence ID" value="TMP51894.1"/>
    <property type="molecule type" value="Genomic_DNA"/>
</dbReference>
<dbReference type="Proteomes" id="UP000307706">
    <property type="component" value="Unassembled WGS sequence"/>
</dbReference>
<evidence type="ECO:0000313" key="2">
    <source>
        <dbReference type="Proteomes" id="UP000307706"/>
    </source>
</evidence>
<accession>A0A5S3XHC5</accession>
<proteinExistence type="predicted"/>
<reference evidence="1 2" key="1">
    <citation type="submission" date="2017-12" db="EMBL/GenBank/DDBJ databases">
        <authorList>
            <person name="Paulsen S."/>
            <person name="Gram L.K."/>
        </authorList>
    </citation>
    <scope>NUCLEOTIDE SEQUENCE [LARGE SCALE GENOMIC DNA]</scope>
    <source>
        <strain evidence="1 2">S2231</strain>
    </source>
</reference>
<dbReference type="RefSeq" id="WP_212751267.1">
    <property type="nucleotide sequence ID" value="NZ_PNCL01000189.1"/>
</dbReference>
<organism evidence="1 2">
    <name type="scientific">Pseudoalteromonas citrea</name>
    <dbReference type="NCBI Taxonomy" id="43655"/>
    <lineage>
        <taxon>Bacteria</taxon>
        <taxon>Pseudomonadati</taxon>
        <taxon>Pseudomonadota</taxon>
        <taxon>Gammaproteobacteria</taxon>
        <taxon>Alteromonadales</taxon>
        <taxon>Pseudoalteromonadaceae</taxon>
        <taxon>Pseudoalteromonas</taxon>
    </lineage>
</organism>
<sequence length="60" mass="6589">ELVSGSTVQPRLREQSILGAGLHQMLPAQIKLNSVGQHFKTLDSDLRQKDSVLSQYSVSP</sequence>
<reference evidence="2" key="2">
    <citation type="submission" date="2019-06" db="EMBL/GenBank/DDBJ databases">
        <title>Co-occurence of chitin degradation, pigmentation and bioactivity in marine Pseudoalteromonas.</title>
        <authorList>
            <person name="Sonnenschein E.C."/>
            <person name="Bech P.K."/>
        </authorList>
    </citation>
    <scope>NUCLEOTIDE SEQUENCE [LARGE SCALE GENOMIC DNA]</scope>
    <source>
        <strain evidence="2">S2231</strain>
    </source>
</reference>
<name>A0A5S3XHC5_9GAMM</name>
<dbReference type="AlphaFoldDB" id="A0A5S3XHC5"/>
<comment type="caution">
    <text evidence="1">The sequence shown here is derived from an EMBL/GenBank/DDBJ whole genome shotgun (WGS) entry which is preliminary data.</text>
</comment>
<gene>
    <name evidence="1" type="ORF">CWB96_22120</name>
</gene>
<evidence type="ECO:0000313" key="1">
    <source>
        <dbReference type="EMBL" id="TMP51894.1"/>
    </source>
</evidence>
<protein>
    <submittedName>
        <fullName evidence="1">Uncharacterized protein</fullName>
    </submittedName>
</protein>
<feature type="non-terminal residue" evidence="1">
    <location>
        <position position="1"/>
    </location>
</feature>